<dbReference type="EMBL" id="DF237687">
    <property type="protein sequence ID" value="GAQ91169.1"/>
    <property type="molecule type" value="Genomic_DNA"/>
</dbReference>
<dbReference type="PANTHER" id="PTHR37909">
    <property type="entry name" value="S-ADENOSYL-L-METHIONINE-DEPENDENT METHYLTRANSFERASES SUPERFAMILY PROTEIN"/>
    <property type="match status" value="1"/>
</dbReference>
<keyword evidence="2" id="KW-1185">Reference proteome</keyword>
<dbReference type="Pfam" id="PF13578">
    <property type="entry name" value="Methyltransf_24"/>
    <property type="match status" value="1"/>
</dbReference>
<evidence type="ECO:0000313" key="1">
    <source>
        <dbReference type="EMBL" id="GAQ91169.1"/>
    </source>
</evidence>
<protein>
    <recommendedName>
        <fullName evidence="3">Class I SAM-dependent methyltransferase</fullName>
    </recommendedName>
</protein>
<sequence>MLRAEVVQEPGWRMAEVGVFLGDLSAFMLSLEPAELHLIDPFEGQLVSGNRDGDSIRTCHGNDAIEYVRRRFEGDNRVFIHRAWSPPGLLQFYRWYFDLVYLDGSHTYEDVKKDLAAALTRVKPGGFICGHDYGANPKKCPFPYTFGVRRAVDEFCKDNDLQVSHLANDGYISFAIQLPPCRANKEVDVCLLEGNHCWPWVLIRRSEALRGIGKANELGLFAARPMPAGTVIGRYMGFLLGKSGNREVEREAKVLEAAGKAAYLLTIRGIIVDGSRPPQSDVEQLAVAGEVLFPADEYEYPGAHMHMMNDGYRTPYPNNVKIDSDGFAITKVDVPAYNPKGSREAKGLSELLWDYRESYWELMDSLLAANKRRKGDEARNERRAKRARN</sequence>
<evidence type="ECO:0008006" key="3">
    <source>
        <dbReference type="Google" id="ProtNLM"/>
    </source>
</evidence>
<dbReference type="InterPro" id="IPR029063">
    <property type="entry name" value="SAM-dependent_MTases_sf"/>
</dbReference>
<name>A0A1Y1INV4_KLENI</name>
<reference evidence="1 2" key="1">
    <citation type="journal article" date="2014" name="Nat. Commun.">
        <title>Klebsormidium flaccidum genome reveals primary factors for plant terrestrial adaptation.</title>
        <authorList>
            <person name="Hori K."/>
            <person name="Maruyama F."/>
            <person name="Fujisawa T."/>
            <person name="Togashi T."/>
            <person name="Yamamoto N."/>
            <person name="Seo M."/>
            <person name="Sato S."/>
            <person name="Yamada T."/>
            <person name="Mori H."/>
            <person name="Tajima N."/>
            <person name="Moriyama T."/>
            <person name="Ikeuchi M."/>
            <person name="Watanabe M."/>
            <person name="Wada H."/>
            <person name="Kobayashi K."/>
            <person name="Saito M."/>
            <person name="Masuda T."/>
            <person name="Sasaki-Sekimoto Y."/>
            <person name="Mashiguchi K."/>
            <person name="Awai K."/>
            <person name="Shimojima M."/>
            <person name="Masuda S."/>
            <person name="Iwai M."/>
            <person name="Nobusawa T."/>
            <person name="Narise T."/>
            <person name="Kondo S."/>
            <person name="Saito H."/>
            <person name="Sato R."/>
            <person name="Murakawa M."/>
            <person name="Ihara Y."/>
            <person name="Oshima-Yamada Y."/>
            <person name="Ohtaka K."/>
            <person name="Satoh M."/>
            <person name="Sonobe K."/>
            <person name="Ishii M."/>
            <person name="Ohtani R."/>
            <person name="Kanamori-Sato M."/>
            <person name="Honoki R."/>
            <person name="Miyazaki D."/>
            <person name="Mochizuki H."/>
            <person name="Umetsu J."/>
            <person name="Higashi K."/>
            <person name="Shibata D."/>
            <person name="Kamiya Y."/>
            <person name="Sato N."/>
            <person name="Nakamura Y."/>
            <person name="Tabata S."/>
            <person name="Ida S."/>
            <person name="Kurokawa K."/>
            <person name="Ohta H."/>
        </authorList>
    </citation>
    <scope>NUCLEOTIDE SEQUENCE [LARGE SCALE GENOMIC DNA]</scope>
    <source>
        <strain evidence="1 2">NIES-2285</strain>
    </source>
</reference>
<dbReference type="SUPFAM" id="SSF53335">
    <property type="entry name" value="S-adenosyl-L-methionine-dependent methyltransferases"/>
    <property type="match status" value="1"/>
</dbReference>
<dbReference type="Proteomes" id="UP000054558">
    <property type="component" value="Unassembled WGS sequence"/>
</dbReference>
<dbReference type="PANTHER" id="PTHR37909:SF1">
    <property type="entry name" value="S-ADENOSYL-L-METHIONINE-DEPENDENT METHYLTRANSFERASES SUPERFAMILY PROTEIN"/>
    <property type="match status" value="1"/>
</dbReference>
<organism evidence="1 2">
    <name type="scientific">Klebsormidium nitens</name>
    <name type="common">Green alga</name>
    <name type="synonym">Ulothrix nitens</name>
    <dbReference type="NCBI Taxonomy" id="105231"/>
    <lineage>
        <taxon>Eukaryota</taxon>
        <taxon>Viridiplantae</taxon>
        <taxon>Streptophyta</taxon>
        <taxon>Klebsormidiophyceae</taxon>
        <taxon>Klebsormidiales</taxon>
        <taxon>Klebsormidiaceae</taxon>
        <taxon>Klebsormidium</taxon>
    </lineage>
</organism>
<gene>
    <name evidence="1" type="ORF">KFL_007380040</name>
</gene>
<dbReference type="OrthoDB" id="2017408at2759"/>
<dbReference type="AlphaFoldDB" id="A0A1Y1INV4"/>
<dbReference type="Gene3D" id="3.40.50.150">
    <property type="entry name" value="Vaccinia Virus protein VP39"/>
    <property type="match status" value="1"/>
</dbReference>
<proteinExistence type="predicted"/>
<accession>A0A1Y1INV4</accession>
<evidence type="ECO:0000313" key="2">
    <source>
        <dbReference type="Proteomes" id="UP000054558"/>
    </source>
</evidence>